<proteinExistence type="predicted"/>
<evidence type="ECO:0000313" key="1">
    <source>
        <dbReference type="EMBL" id="KAJ3552570.1"/>
    </source>
</evidence>
<dbReference type="EMBL" id="JANHOG010000645">
    <property type="protein sequence ID" value="KAJ3552570.1"/>
    <property type="molecule type" value="Genomic_DNA"/>
</dbReference>
<dbReference type="Proteomes" id="UP001148662">
    <property type="component" value="Unassembled WGS sequence"/>
</dbReference>
<sequence length="102" mass="11260">MPHSKQEHTNDTTLSTHDDTLIDPDLSGPRRAATISDETATLSGPIALKTTLQRGTELYFIPIPKHLRHDPENPPHFGLFLNMLFGLASTFFNLGLLAPKAK</sequence>
<comment type="caution">
    <text evidence="1">The sequence shown here is derived from an EMBL/GenBank/DDBJ whole genome shotgun (WGS) entry which is preliminary data.</text>
</comment>
<reference evidence="1" key="1">
    <citation type="submission" date="2022-07" db="EMBL/GenBank/DDBJ databases">
        <title>Genome Sequence of Phlebia brevispora.</title>
        <authorList>
            <person name="Buettner E."/>
        </authorList>
    </citation>
    <scope>NUCLEOTIDE SEQUENCE</scope>
    <source>
        <strain evidence="1">MPL23</strain>
    </source>
</reference>
<organism evidence="1 2">
    <name type="scientific">Phlebia brevispora</name>
    <dbReference type="NCBI Taxonomy" id="194682"/>
    <lineage>
        <taxon>Eukaryota</taxon>
        <taxon>Fungi</taxon>
        <taxon>Dikarya</taxon>
        <taxon>Basidiomycota</taxon>
        <taxon>Agaricomycotina</taxon>
        <taxon>Agaricomycetes</taxon>
        <taxon>Polyporales</taxon>
        <taxon>Meruliaceae</taxon>
        <taxon>Phlebia</taxon>
    </lineage>
</organism>
<evidence type="ECO:0000313" key="2">
    <source>
        <dbReference type="Proteomes" id="UP001148662"/>
    </source>
</evidence>
<protein>
    <submittedName>
        <fullName evidence="1">Uncharacterized protein</fullName>
    </submittedName>
</protein>
<gene>
    <name evidence="1" type="ORF">NM688_g4085</name>
</gene>
<keyword evidence="2" id="KW-1185">Reference proteome</keyword>
<accession>A0ACC1T446</accession>
<name>A0ACC1T446_9APHY</name>